<dbReference type="InParanoid" id="A0A2H3DL10"/>
<organism evidence="1 2">
    <name type="scientific">Armillaria gallica</name>
    <name type="common">Bulbous honey fungus</name>
    <name type="synonym">Armillaria bulbosa</name>
    <dbReference type="NCBI Taxonomy" id="47427"/>
    <lineage>
        <taxon>Eukaryota</taxon>
        <taxon>Fungi</taxon>
        <taxon>Dikarya</taxon>
        <taxon>Basidiomycota</taxon>
        <taxon>Agaricomycotina</taxon>
        <taxon>Agaricomycetes</taxon>
        <taxon>Agaricomycetidae</taxon>
        <taxon>Agaricales</taxon>
        <taxon>Marasmiineae</taxon>
        <taxon>Physalacriaceae</taxon>
        <taxon>Armillaria</taxon>
    </lineage>
</organism>
<dbReference type="AlphaFoldDB" id="A0A2H3DL10"/>
<gene>
    <name evidence="1" type="ORF">ARMGADRAFT_443548</name>
</gene>
<dbReference type="Proteomes" id="UP000217790">
    <property type="component" value="Unassembled WGS sequence"/>
</dbReference>
<keyword evidence="2" id="KW-1185">Reference proteome</keyword>
<proteinExistence type="predicted"/>
<name>A0A2H3DL10_ARMGA</name>
<evidence type="ECO:0000313" key="2">
    <source>
        <dbReference type="Proteomes" id="UP000217790"/>
    </source>
</evidence>
<reference evidence="2" key="1">
    <citation type="journal article" date="2017" name="Nat. Ecol. Evol.">
        <title>Genome expansion and lineage-specific genetic innovations in the forest pathogenic fungi Armillaria.</title>
        <authorList>
            <person name="Sipos G."/>
            <person name="Prasanna A.N."/>
            <person name="Walter M.C."/>
            <person name="O'Connor E."/>
            <person name="Balint B."/>
            <person name="Krizsan K."/>
            <person name="Kiss B."/>
            <person name="Hess J."/>
            <person name="Varga T."/>
            <person name="Slot J."/>
            <person name="Riley R."/>
            <person name="Boka B."/>
            <person name="Rigling D."/>
            <person name="Barry K."/>
            <person name="Lee J."/>
            <person name="Mihaltcheva S."/>
            <person name="LaButti K."/>
            <person name="Lipzen A."/>
            <person name="Waldron R."/>
            <person name="Moloney N.M."/>
            <person name="Sperisen C."/>
            <person name="Kredics L."/>
            <person name="Vagvoelgyi C."/>
            <person name="Patrignani A."/>
            <person name="Fitzpatrick D."/>
            <person name="Nagy I."/>
            <person name="Doyle S."/>
            <person name="Anderson J.B."/>
            <person name="Grigoriev I.V."/>
            <person name="Gueldener U."/>
            <person name="Muensterkoetter M."/>
            <person name="Nagy L.G."/>
        </authorList>
    </citation>
    <scope>NUCLEOTIDE SEQUENCE [LARGE SCALE GENOMIC DNA]</scope>
    <source>
        <strain evidence="2">Ar21-2</strain>
    </source>
</reference>
<evidence type="ECO:0000313" key="1">
    <source>
        <dbReference type="EMBL" id="PBK88126.1"/>
    </source>
</evidence>
<accession>A0A2H3DL10</accession>
<protein>
    <submittedName>
        <fullName evidence="1">Uncharacterized protein</fullName>
    </submittedName>
</protein>
<sequence>MDWRIAILRRRRLRRRRNRSTILSIKFFQLNSAVDGPSRIPRPRYAISSISTTGVQFALLSHKKPSPYSRLSPSQLLGDHHRPVSSWSLHMTVVAVVPLHGPQPRTRHSSPDFLQPLPHLPILGRD</sequence>
<dbReference type="EMBL" id="KZ293675">
    <property type="protein sequence ID" value="PBK88126.1"/>
    <property type="molecule type" value="Genomic_DNA"/>
</dbReference>